<protein>
    <submittedName>
        <fullName evidence="2">Uncharacterized protein</fullName>
    </submittedName>
</protein>
<evidence type="ECO:0000313" key="3">
    <source>
        <dbReference type="Proteomes" id="UP000886520"/>
    </source>
</evidence>
<reference evidence="2" key="1">
    <citation type="submission" date="2021-01" db="EMBL/GenBank/DDBJ databases">
        <title>Adiantum capillus-veneris genome.</title>
        <authorList>
            <person name="Fang Y."/>
            <person name="Liao Q."/>
        </authorList>
    </citation>
    <scope>NUCLEOTIDE SEQUENCE</scope>
    <source>
        <strain evidence="2">H3</strain>
        <tissue evidence="2">Leaf</tissue>
    </source>
</reference>
<evidence type="ECO:0000256" key="1">
    <source>
        <dbReference type="SAM" id="Phobius"/>
    </source>
</evidence>
<keyword evidence="1" id="KW-0812">Transmembrane</keyword>
<feature type="transmembrane region" description="Helical" evidence="1">
    <location>
        <begin position="6"/>
        <end position="27"/>
    </location>
</feature>
<dbReference type="AlphaFoldDB" id="A0A9D4UHH7"/>
<evidence type="ECO:0000313" key="2">
    <source>
        <dbReference type="EMBL" id="KAI5067411.1"/>
    </source>
</evidence>
<name>A0A9D4UHH7_ADICA</name>
<keyword evidence="1" id="KW-1133">Transmembrane helix</keyword>
<proteinExistence type="predicted"/>
<accession>A0A9D4UHH7</accession>
<dbReference type="EMBL" id="JABFUD020000017">
    <property type="protein sequence ID" value="KAI5067411.1"/>
    <property type="molecule type" value="Genomic_DNA"/>
</dbReference>
<gene>
    <name evidence="2" type="ORF">GOP47_0017939</name>
</gene>
<keyword evidence="1" id="KW-0472">Membrane</keyword>
<comment type="caution">
    <text evidence="2">The sequence shown here is derived from an EMBL/GenBank/DDBJ whole genome shotgun (WGS) entry which is preliminary data.</text>
</comment>
<organism evidence="2 3">
    <name type="scientific">Adiantum capillus-veneris</name>
    <name type="common">Maidenhair fern</name>
    <dbReference type="NCBI Taxonomy" id="13818"/>
    <lineage>
        <taxon>Eukaryota</taxon>
        <taxon>Viridiplantae</taxon>
        <taxon>Streptophyta</taxon>
        <taxon>Embryophyta</taxon>
        <taxon>Tracheophyta</taxon>
        <taxon>Polypodiopsida</taxon>
        <taxon>Polypodiidae</taxon>
        <taxon>Polypodiales</taxon>
        <taxon>Pteridineae</taxon>
        <taxon>Pteridaceae</taxon>
        <taxon>Vittarioideae</taxon>
        <taxon>Adiantum</taxon>
    </lineage>
</organism>
<keyword evidence="3" id="KW-1185">Reference proteome</keyword>
<sequence length="115" mass="12882">MGGDSSQIYGFLTIGLLLFIPVMMTGLEEKRRVKLELDRMERPRDVKCVKNPIWLRSANHRTVDVAVCMQLPFGDVPLNVGRHEGAPGIRLQIELSPAIVYVRAINKEVLQGALD</sequence>
<dbReference type="Proteomes" id="UP000886520">
    <property type="component" value="Chromosome 17"/>
</dbReference>